<dbReference type="PANTHER" id="PTHR15074">
    <property type="entry name" value="METHYL-CPG-BINDING PROTEIN"/>
    <property type="match status" value="1"/>
</dbReference>
<dbReference type="SUPFAM" id="SSF48150">
    <property type="entry name" value="DNA-glycosylase"/>
    <property type="match status" value="1"/>
</dbReference>
<feature type="domain" description="HhH-GPD" evidence="4">
    <location>
        <begin position="159"/>
        <end position="236"/>
    </location>
</feature>
<reference evidence="5" key="1">
    <citation type="submission" date="2023-03" db="EMBL/GenBank/DDBJ databases">
        <title>Complete genome of Cladonia borealis.</title>
        <authorList>
            <person name="Park H."/>
        </authorList>
    </citation>
    <scope>NUCLEOTIDE SEQUENCE</scope>
    <source>
        <strain evidence="5">ANT050790</strain>
    </source>
</reference>
<evidence type="ECO:0000256" key="2">
    <source>
        <dbReference type="ARBA" id="ARBA00023242"/>
    </source>
</evidence>
<name>A0AA39V9S1_9LECA</name>
<dbReference type="InterPro" id="IPR045138">
    <property type="entry name" value="MeCP2/MBD4"/>
</dbReference>
<accession>A0AA39V9S1</accession>
<evidence type="ECO:0000256" key="1">
    <source>
        <dbReference type="ARBA" id="ARBA00004123"/>
    </source>
</evidence>
<dbReference type="Proteomes" id="UP001166286">
    <property type="component" value="Unassembled WGS sequence"/>
</dbReference>
<sequence length="401" mass="44756">MTAAVEGVSKQCKELAKALDESFNMMVALTSSSTPTKNSAYPTPDASPSGRKDSPISFSLIHHQRLEDAEDIVSRPDTPKLATTPTKKHKVTTTTVSPYFARSVPRKIKTTESPYFTSPSKTNFKASDKLSCIPFPPLQATSFGLVQETLAHDPFRLLVAVIFLNKTRGHVALPVFYQLMESYPTPADLAAANVDDVVDIIQRLGLQNQRAATCINLAKAWLERPPEKGKRYRVLHYPRKGDGKDIQTGEVIDEDDKRVGWEIGPLPGVGAYAIDSWRIFCRDELRSLPTVLPKELTSEAKEADTEKEWARVLPLDKELRAYLRWRWLRNGWEWDPVTGKRKRADVDAMAKADKGGVMYEGDSTNSMIGQREINALGTVKLEFESEMVSGKESHVGKPQIL</sequence>
<keyword evidence="6" id="KW-1185">Reference proteome</keyword>
<dbReference type="GO" id="GO:0005634">
    <property type="term" value="C:nucleus"/>
    <property type="evidence" value="ECO:0007669"/>
    <property type="project" value="UniProtKB-SubCell"/>
</dbReference>
<protein>
    <recommendedName>
        <fullName evidence="4">HhH-GPD domain-containing protein</fullName>
    </recommendedName>
</protein>
<comment type="caution">
    <text evidence="5">The sequence shown here is derived from an EMBL/GenBank/DDBJ whole genome shotgun (WGS) entry which is preliminary data.</text>
</comment>
<dbReference type="GO" id="GO:0003677">
    <property type="term" value="F:DNA binding"/>
    <property type="evidence" value="ECO:0007669"/>
    <property type="project" value="InterPro"/>
</dbReference>
<evidence type="ECO:0000256" key="3">
    <source>
        <dbReference type="SAM" id="MobiDB-lite"/>
    </source>
</evidence>
<dbReference type="Gene3D" id="1.10.340.30">
    <property type="entry name" value="Hypothetical protein, domain 2"/>
    <property type="match status" value="1"/>
</dbReference>
<dbReference type="InterPro" id="IPR003265">
    <property type="entry name" value="HhH-GPD_domain"/>
</dbReference>
<comment type="subcellular location">
    <subcellularLocation>
        <location evidence="1">Nucleus</location>
    </subcellularLocation>
</comment>
<organism evidence="5 6">
    <name type="scientific">Cladonia borealis</name>
    <dbReference type="NCBI Taxonomy" id="184061"/>
    <lineage>
        <taxon>Eukaryota</taxon>
        <taxon>Fungi</taxon>
        <taxon>Dikarya</taxon>
        <taxon>Ascomycota</taxon>
        <taxon>Pezizomycotina</taxon>
        <taxon>Lecanoromycetes</taxon>
        <taxon>OSLEUM clade</taxon>
        <taxon>Lecanoromycetidae</taxon>
        <taxon>Lecanorales</taxon>
        <taxon>Lecanorineae</taxon>
        <taxon>Cladoniaceae</taxon>
        <taxon>Cladonia</taxon>
    </lineage>
</organism>
<dbReference type="Pfam" id="PF00730">
    <property type="entry name" value="HhH-GPD"/>
    <property type="match status" value="1"/>
</dbReference>
<feature type="compositionally biased region" description="Polar residues" evidence="3">
    <location>
        <begin position="30"/>
        <end position="41"/>
    </location>
</feature>
<dbReference type="PANTHER" id="PTHR15074:SF0">
    <property type="entry name" value="METHYL-CPG-BINDING DOMAIN PROTEIN 4-LIKE PROTEIN"/>
    <property type="match status" value="1"/>
</dbReference>
<dbReference type="AlphaFoldDB" id="A0AA39V9S1"/>
<evidence type="ECO:0000313" key="5">
    <source>
        <dbReference type="EMBL" id="KAK0516360.1"/>
    </source>
</evidence>
<proteinExistence type="predicted"/>
<feature type="region of interest" description="Disordered" evidence="3">
    <location>
        <begin position="30"/>
        <end position="54"/>
    </location>
</feature>
<dbReference type="GO" id="GO:0006285">
    <property type="term" value="P:base-excision repair, AP site formation"/>
    <property type="evidence" value="ECO:0007669"/>
    <property type="project" value="UniProtKB-ARBA"/>
</dbReference>
<keyword evidence="2" id="KW-0539">Nucleus</keyword>
<dbReference type="InterPro" id="IPR011257">
    <property type="entry name" value="DNA_glycosylase"/>
</dbReference>
<evidence type="ECO:0000259" key="4">
    <source>
        <dbReference type="Pfam" id="PF00730"/>
    </source>
</evidence>
<evidence type="ECO:0000313" key="6">
    <source>
        <dbReference type="Proteomes" id="UP001166286"/>
    </source>
</evidence>
<gene>
    <name evidence="5" type="ORF">JMJ35_000963</name>
</gene>
<dbReference type="GO" id="GO:0003824">
    <property type="term" value="F:catalytic activity"/>
    <property type="evidence" value="ECO:0007669"/>
    <property type="project" value="InterPro"/>
</dbReference>
<dbReference type="EMBL" id="JAFEKC020000002">
    <property type="protein sequence ID" value="KAK0516360.1"/>
    <property type="molecule type" value="Genomic_DNA"/>
</dbReference>